<feature type="transmembrane region" description="Helical" evidence="1">
    <location>
        <begin position="248"/>
        <end position="272"/>
    </location>
</feature>
<keyword evidence="3" id="KW-0645">Protease</keyword>
<dbReference type="GO" id="GO:0004175">
    <property type="term" value="F:endopeptidase activity"/>
    <property type="evidence" value="ECO:0007669"/>
    <property type="project" value="UniProtKB-ARBA"/>
</dbReference>
<keyword evidence="1" id="KW-1133">Transmembrane helix</keyword>
<keyword evidence="1" id="KW-0472">Membrane</keyword>
<keyword evidence="3" id="KW-0378">Hydrolase</keyword>
<evidence type="ECO:0000313" key="3">
    <source>
        <dbReference type="EMBL" id="MBR7831192.1"/>
    </source>
</evidence>
<comment type="caution">
    <text evidence="3">The sequence shown here is derived from an EMBL/GenBank/DDBJ whole genome shotgun (WGS) entry which is preliminary data.</text>
</comment>
<dbReference type="InterPro" id="IPR003675">
    <property type="entry name" value="Rce1/LyrA-like_dom"/>
</dbReference>
<evidence type="ECO:0000259" key="2">
    <source>
        <dbReference type="Pfam" id="PF02517"/>
    </source>
</evidence>
<dbReference type="Pfam" id="PF02517">
    <property type="entry name" value="Rce1-like"/>
    <property type="match status" value="1"/>
</dbReference>
<keyword evidence="3" id="KW-0482">Metalloprotease</keyword>
<dbReference type="EMBL" id="JAGSOH010000195">
    <property type="protein sequence ID" value="MBR7831192.1"/>
    <property type="molecule type" value="Genomic_DNA"/>
</dbReference>
<proteinExistence type="predicted"/>
<dbReference type="GO" id="GO:0080120">
    <property type="term" value="P:CAAX-box protein maturation"/>
    <property type="evidence" value="ECO:0007669"/>
    <property type="project" value="UniProtKB-ARBA"/>
</dbReference>
<dbReference type="RefSeq" id="WP_212522308.1">
    <property type="nucleotide sequence ID" value="NZ_JAGSOH010000195.1"/>
</dbReference>
<organism evidence="3 4">
    <name type="scientific">Actinospica acidithermotolerans</name>
    <dbReference type="NCBI Taxonomy" id="2828514"/>
    <lineage>
        <taxon>Bacteria</taxon>
        <taxon>Bacillati</taxon>
        <taxon>Actinomycetota</taxon>
        <taxon>Actinomycetes</taxon>
        <taxon>Catenulisporales</taxon>
        <taxon>Actinospicaceae</taxon>
        <taxon>Actinospica</taxon>
    </lineage>
</organism>
<evidence type="ECO:0000256" key="1">
    <source>
        <dbReference type="SAM" id="Phobius"/>
    </source>
</evidence>
<evidence type="ECO:0000313" key="4">
    <source>
        <dbReference type="Proteomes" id="UP000676325"/>
    </source>
</evidence>
<gene>
    <name evidence="3" type="ORF">KDK95_33105</name>
</gene>
<feature type="transmembrane region" description="Helical" evidence="1">
    <location>
        <begin position="218"/>
        <end position="236"/>
    </location>
</feature>
<feature type="transmembrane region" description="Helical" evidence="1">
    <location>
        <begin position="87"/>
        <end position="106"/>
    </location>
</feature>
<feature type="domain" description="CAAX prenyl protease 2/Lysostaphin resistance protein A-like" evidence="2">
    <location>
        <begin position="166"/>
        <end position="257"/>
    </location>
</feature>
<dbReference type="GO" id="GO:0008237">
    <property type="term" value="F:metallopeptidase activity"/>
    <property type="evidence" value="ECO:0007669"/>
    <property type="project" value="UniProtKB-KW"/>
</dbReference>
<sequence>MTEQASDQAGGRGRAEGGWAYGANWTRRLIAFEVAAVLAVGLGRSAVNSVISLIGSLTEVKSITKLSTQSVALNASASSRPWLNLTWQVYGIAFGLAPALLVAYLLTREGIGLRGIGVDRSRPWKDLGYGAAVAACIGGAGLGLYLGAHAAGLAVTVVPTTLPAVWWRIPVLVGSAWENAIVEEITWNGYLLRRFDQLGWSRNRSDATSALIRGSYHLYQGLGGFFGNLVMGLIFAKLYRRWGRVMPLLIAHGLIDTVAFVGYVLLAGHVGWLPT</sequence>
<dbReference type="Proteomes" id="UP000676325">
    <property type="component" value="Unassembled WGS sequence"/>
</dbReference>
<feature type="transmembrane region" description="Helical" evidence="1">
    <location>
        <begin position="127"/>
        <end position="148"/>
    </location>
</feature>
<protein>
    <submittedName>
        <fullName evidence="3">CPBP family intramembrane metalloprotease</fullName>
    </submittedName>
</protein>
<keyword evidence="4" id="KW-1185">Reference proteome</keyword>
<accession>A0A941IMK6</accession>
<reference evidence="3" key="1">
    <citation type="submission" date="2021-04" db="EMBL/GenBank/DDBJ databases">
        <title>Genome based classification of Actinospica acidithermotolerans sp. nov., an actinobacterium isolated from an Indonesian hot spring.</title>
        <authorList>
            <person name="Kusuma A.B."/>
            <person name="Putra K.E."/>
            <person name="Nafisah S."/>
            <person name="Loh J."/>
            <person name="Nouioui I."/>
            <person name="Goodfellow M."/>
        </authorList>
    </citation>
    <scope>NUCLEOTIDE SEQUENCE</scope>
    <source>
        <strain evidence="3">MGRD01-02</strain>
    </source>
</reference>
<name>A0A941IMK6_9ACTN</name>
<dbReference type="AlphaFoldDB" id="A0A941IMK6"/>
<keyword evidence="1" id="KW-0812">Transmembrane</keyword>